<dbReference type="Pfam" id="PF15134">
    <property type="entry name" value="CEP15-like"/>
    <property type="match status" value="1"/>
</dbReference>
<dbReference type="EMBL" id="CP111020">
    <property type="protein sequence ID" value="WAR15335.1"/>
    <property type="molecule type" value="Genomic_DNA"/>
</dbReference>
<reference evidence="1" key="1">
    <citation type="submission" date="2022-11" db="EMBL/GenBank/DDBJ databases">
        <title>Centuries of genome instability and evolution in soft-shell clam transmissible cancer (bioRxiv).</title>
        <authorList>
            <person name="Hart S.F.M."/>
            <person name="Yonemitsu M.A."/>
            <person name="Giersch R.M."/>
            <person name="Beal B.F."/>
            <person name="Arriagada G."/>
            <person name="Davis B.W."/>
            <person name="Ostrander E.A."/>
            <person name="Goff S.P."/>
            <person name="Metzger M.J."/>
        </authorList>
    </citation>
    <scope>NUCLEOTIDE SEQUENCE</scope>
    <source>
        <strain evidence="1">MELC-2E11</strain>
        <tissue evidence="1">Siphon/mantle</tissue>
    </source>
</reference>
<evidence type="ECO:0000313" key="2">
    <source>
        <dbReference type="Proteomes" id="UP001164746"/>
    </source>
</evidence>
<sequence>MRLIDFDLLRIYINDIRTSRVKMFDALNAPPTPRFMTLQKNYWAMVKSQVPMWEEDIGMSHPNTSRSTPAVE</sequence>
<organism evidence="1 2">
    <name type="scientific">Mya arenaria</name>
    <name type="common">Soft-shell clam</name>
    <dbReference type="NCBI Taxonomy" id="6604"/>
    <lineage>
        <taxon>Eukaryota</taxon>
        <taxon>Metazoa</taxon>
        <taxon>Spiralia</taxon>
        <taxon>Lophotrochozoa</taxon>
        <taxon>Mollusca</taxon>
        <taxon>Bivalvia</taxon>
        <taxon>Autobranchia</taxon>
        <taxon>Heteroconchia</taxon>
        <taxon>Euheterodonta</taxon>
        <taxon>Imparidentia</taxon>
        <taxon>Neoheterodontei</taxon>
        <taxon>Myida</taxon>
        <taxon>Myoidea</taxon>
        <taxon>Myidae</taxon>
        <taxon>Mya</taxon>
    </lineage>
</organism>
<gene>
    <name evidence="1" type="ORF">MAR_005440</name>
</gene>
<keyword evidence="2" id="KW-1185">Reference proteome</keyword>
<accession>A0ABY7EZJ6</accession>
<name>A0ABY7EZJ6_MYAAR</name>
<dbReference type="Proteomes" id="UP001164746">
    <property type="component" value="Chromosome 9"/>
</dbReference>
<dbReference type="InterPro" id="IPR028006">
    <property type="entry name" value="CEP15-like"/>
</dbReference>
<protein>
    <submittedName>
        <fullName evidence="1">Uncharacterized protein</fullName>
    </submittedName>
</protein>
<evidence type="ECO:0000313" key="1">
    <source>
        <dbReference type="EMBL" id="WAR15335.1"/>
    </source>
</evidence>
<proteinExistence type="predicted"/>